<keyword evidence="3" id="KW-1185">Reference proteome</keyword>
<feature type="region of interest" description="Disordered" evidence="1">
    <location>
        <begin position="84"/>
        <end position="103"/>
    </location>
</feature>
<evidence type="ECO:0000313" key="2">
    <source>
        <dbReference type="EMBL" id="CAL1544275.1"/>
    </source>
</evidence>
<evidence type="ECO:0000313" key="3">
    <source>
        <dbReference type="Proteomes" id="UP001497497"/>
    </source>
</evidence>
<evidence type="ECO:0000256" key="1">
    <source>
        <dbReference type="SAM" id="MobiDB-lite"/>
    </source>
</evidence>
<protein>
    <submittedName>
        <fullName evidence="2">Uncharacterized protein</fullName>
    </submittedName>
</protein>
<dbReference type="EMBL" id="CAXITT010000611">
    <property type="protein sequence ID" value="CAL1544275.1"/>
    <property type="molecule type" value="Genomic_DNA"/>
</dbReference>
<dbReference type="Proteomes" id="UP001497497">
    <property type="component" value="Unassembled WGS sequence"/>
</dbReference>
<name>A0AAV2IBS1_LYMST</name>
<gene>
    <name evidence="2" type="ORF">GSLYS_00017788001</name>
</gene>
<comment type="caution">
    <text evidence="2">The sequence shown here is derived from an EMBL/GenBank/DDBJ whole genome shotgun (WGS) entry which is preliminary data.</text>
</comment>
<dbReference type="AlphaFoldDB" id="A0AAV2IBS1"/>
<accession>A0AAV2IBS1</accession>
<sequence>MITKHASAQVRKEDANFYQTISNNVPDIERDSKIAQIVIDPDEVRSPKDIKPESNLGLLDESVLEKERLARDLLSDIQKSFLGKSAGHDISSTGELRSPKSSK</sequence>
<reference evidence="2 3" key="1">
    <citation type="submission" date="2024-04" db="EMBL/GenBank/DDBJ databases">
        <authorList>
            <consortium name="Genoscope - CEA"/>
            <person name="William W."/>
        </authorList>
    </citation>
    <scope>NUCLEOTIDE SEQUENCE [LARGE SCALE GENOMIC DNA]</scope>
</reference>
<proteinExistence type="predicted"/>
<organism evidence="2 3">
    <name type="scientific">Lymnaea stagnalis</name>
    <name type="common">Great pond snail</name>
    <name type="synonym">Helix stagnalis</name>
    <dbReference type="NCBI Taxonomy" id="6523"/>
    <lineage>
        <taxon>Eukaryota</taxon>
        <taxon>Metazoa</taxon>
        <taxon>Spiralia</taxon>
        <taxon>Lophotrochozoa</taxon>
        <taxon>Mollusca</taxon>
        <taxon>Gastropoda</taxon>
        <taxon>Heterobranchia</taxon>
        <taxon>Euthyneura</taxon>
        <taxon>Panpulmonata</taxon>
        <taxon>Hygrophila</taxon>
        <taxon>Lymnaeoidea</taxon>
        <taxon>Lymnaeidae</taxon>
        <taxon>Lymnaea</taxon>
    </lineage>
</organism>
<feature type="non-terminal residue" evidence="2">
    <location>
        <position position="103"/>
    </location>
</feature>
<feature type="compositionally biased region" description="Polar residues" evidence="1">
    <location>
        <begin position="90"/>
        <end position="103"/>
    </location>
</feature>